<dbReference type="EMBL" id="AZRL01000007">
    <property type="protein sequence ID" value="PNR96951.1"/>
    <property type="molecule type" value="Genomic_DNA"/>
</dbReference>
<dbReference type="OrthoDB" id="48612at2"/>
<keyword evidence="2" id="KW-0547">Nucleotide-binding</keyword>
<dbReference type="PROSITE" id="PS50893">
    <property type="entry name" value="ABC_TRANSPORTER_2"/>
    <property type="match status" value="1"/>
</dbReference>
<evidence type="ECO:0000259" key="4">
    <source>
        <dbReference type="PROSITE" id="PS50893"/>
    </source>
</evidence>
<dbReference type="Pfam" id="PF12399">
    <property type="entry name" value="BCA_ABC_TP_C"/>
    <property type="match status" value="1"/>
</dbReference>
<dbReference type="CDD" id="cd03219">
    <property type="entry name" value="ABC_Mj1267_LivG_branched"/>
    <property type="match status" value="1"/>
</dbReference>
<dbReference type="Proteomes" id="UP000236434">
    <property type="component" value="Unassembled WGS sequence"/>
</dbReference>
<dbReference type="AlphaFoldDB" id="A0A2K1P2D9"/>
<dbReference type="GO" id="GO:0005886">
    <property type="term" value="C:plasma membrane"/>
    <property type="evidence" value="ECO:0007669"/>
    <property type="project" value="TreeGrafter"/>
</dbReference>
<dbReference type="PANTHER" id="PTHR45772">
    <property type="entry name" value="CONSERVED COMPONENT OF ABC TRANSPORTER FOR NATURAL AMINO ACIDS-RELATED"/>
    <property type="match status" value="1"/>
</dbReference>
<dbReference type="InterPro" id="IPR027417">
    <property type="entry name" value="P-loop_NTPase"/>
</dbReference>
<accession>A0A2K1P2D9</accession>
<feature type="domain" description="ABC transporter" evidence="4">
    <location>
        <begin position="2"/>
        <end position="247"/>
    </location>
</feature>
<dbReference type="InterPro" id="IPR032823">
    <property type="entry name" value="BCA_ABC_TP_C"/>
</dbReference>
<proteinExistence type="predicted"/>
<evidence type="ECO:0000313" key="6">
    <source>
        <dbReference type="Proteomes" id="UP000236434"/>
    </source>
</evidence>
<evidence type="ECO:0000313" key="5">
    <source>
        <dbReference type="EMBL" id="PNR96951.1"/>
    </source>
</evidence>
<dbReference type="Pfam" id="PF00005">
    <property type="entry name" value="ABC_tran"/>
    <property type="match status" value="1"/>
</dbReference>
<gene>
    <name evidence="5" type="ORF">X929_03605</name>
</gene>
<dbReference type="FunFam" id="3.40.50.300:FF:000421">
    <property type="entry name" value="Branched-chain amino acid ABC transporter ATP-binding protein"/>
    <property type="match status" value="1"/>
</dbReference>
<dbReference type="GO" id="GO:0016887">
    <property type="term" value="F:ATP hydrolysis activity"/>
    <property type="evidence" value="ECO:0007669"/>
    <property type="project" value="InterPro"/>
</dbReference>
<dbReference type="GO" id="GO:0005524">
    <property type="term" value="F:ATP binding"/>
    <property type="evidence" value="ECO:0007669"/>
    <property type="project" value="UniProtKB-KW"/>
</dbReference>
<keyword evidence="1" id="KW-0813">Transport</keyword>
<dbReference type="InterPro" id="IPR003593">
    <property type="entry name" value="AAA+_ATPase"/>
</dbReference>
<dbReference type="InterPro" id="IPR051120">
    <property type="entry name" value="ABC_AA/LPS_Transport"/>
</dbReference>
<dbReference type="RefSeq" id="WP_103066672.1">
    <property type="nucleotide sequence ID" value="NZ_AZRL01000007.1"/>
</dbReference>
<evidence type="ECO:0000256" key="1">
    <source>
        <dbReference type="ARBA" id="ARBA00022448"/>
    </source>
</evidence>
<dbReference type="InterPro" id="IPR003439">
    <property type="entry name" value="ABC_transporter-like_ATP-bd"/>
</dbReference>
<reference evidence="5 6" key="1">
    <citation type="submission" date="2013-12" db="EMBL/GenBank/DDBJ databases">
        <title>Comparative genomics of Petrotoga isolates.</title>
        <authorList>
            <person name="Nesbo C.L."/>
            <person name="Charchuk R."/>
            <person name="Chow K."/>
        </authorList>
    </citation>
    <scope>NUCLEOTIDE SEQUENCE [LARGE SCALE GENOMIC DNA]</scope>
    <source>
        <strain evidence="5 6">DSM 13574</strain>
    </source>
</reference>
<evidence type="ECO:0000256" key="2">
    <source>
        <dbReference type="ARBA" id="ARBA00022741"/>
    </source>
</evidence>
<dbReference type="SUPFAM" id="SSF52540">
    <property type="entry name" value="P-loop containing nucleoside triphosphate hydrolases"/>
    <property type="match status" value="1"/>
</dbReference>
<protein>
    <submittedName>
        <fullName evidence="5">Branched-chain amino acid ABC transporter ATP-binding protein</fullName>
    </submittedName>
</protein>
<dbReference type="Gene3D" id="3.40.50.300">
    <property type="entry name" value="P-loop containing nucleotide triphosphate hydrolases"/>
    <property type="match status" value="1"/>
</dbReference>
<organism evidence="5 6">
    <name type="scientific">Petrotoga olearia DSM 13574</name>
    <dbReference type="NCBI Taxonomy" id="1122955"/>
    <lineage>
        <taxon>Bacteria</taxon>
        <taxon>Thermotogati</taxon>
        <taxon>Thermotogota</taxon>
        <taxon>Thermotogae</taxon>
        <taxon>Petrotogales</taxon>
        <taxon>Petrotogaceae</taxon>
        <taxon>Petrotoga</taxon>
    </lineage>
</organism>
<name>A0A2K1P2D9_9BACT</name>
<comment type="caution">
    <text evidence="5">The sequence shown here is derived from an EMBL/GenBank/DDBJ whole genome shotgun (WGS) entry which is preliminary data.</text>
</comment>
<evidence type="ECO:0000256" key="3">
    <source>
        <dbReference type="ARBA" id="ARBA00022840"/>
    </source>
</evidence>
<dbReference type="SMART" id="SM00382">
    <property type="entry name" value="AAA"/>
    <property type="match status" value="1"/>
</dbReference>
<keyword evidence="3 5" id="KW-0067">ATP-binding</keyword>
<sequence length="251" mass="28172">MLEVKNVTVAFGGLKAVNDFSMTISQGKIHALIGPNGAGKTTLFNTITRIVNPHKGDILFKGKSLLKLNTHDIIYRGISRTFQNLQLFQAMNVFENIYSGLIHKYNDSLFSVFSKSKSNFDKEVRDKVLEVAEMFDIKNRLTSYPSQLTYGMLKRVEMARAVISDPDLLLLDEPAAGLNYYETEEIKSIIQMVNKRGKTILLVEHDMNVVMNVSDLVTVMNFGKKIAEGTPEDVANNEEVVKVYLGEDENA</sequence>